<sequence length="100" mass="11885">MDKAVPDRLQAQIDYLLCSRCYVAQLRHRRKARYRRFKNWRNRFHGVPLPEDHTLITVARVTNITVDDSELIKFWGEKRAGNHDDEQQVHNGSLRKALPF</sequence>
<organism evidence="1 2">
    <name type="scientific">Gracilariopsis chorda</name>
    <dbReference type="NCBI Taxonomy" id="448386"/>
    <lineage>
        <taxon>Eukaryota</taxon>
        <taxon>Rhodophyta</taxon>
        <taxon>Florideophyceae</taxon>
        <taxon>Rhodymeniophycidae</taxon>
        <taxon>Gracilariales</taxon>
        <taxon>Gracilariaceae</taxon>
        <taxon>Gracilariopsis</taxon>
    </lineage>
</organism>
<dbReference type="AlphaFoldDB" id="A0A2V3IV91"/>
<protein>
    <submittedName>
        <fullName evidence="1">Uncharacterized protein</fullName>
    </submittedName>
</protein>
<gene>
    <name evidence="1" type="ORF">BWQ96_04219</name>
</gene>
<evidence type="ECO:0000313" key="1">
    <source>
        <dbReference type="EMBL" id="PXF46044.1"/>
    </source>
</evidence>
<dbReference type="Proteomes" id="UP000247409">
    <property type="component" value="Unassembled WGS sequence"/>
</dbReference>
<proteinExistence type="predicted"/>
<accession>A0A2V3IV91</accession>
<keyword evidence="2" id="KW-1185">Reference proteome</keyword>
<name>A0A2V3IV91_9FLOR</name>
<reference evidence="1 2" key="1">
    <citation type="journal article" date="2018" name="Mol. Biol. Evol.">
        <title>Analysis of the draft genome of the red seaweed Gracilariopsis chorda provides insights into genome size evolution in Rhodophyta.</title>
        <authorList>
            <person name="Lee J."/>
            <person name="Yang E.C."/>
            <person name="Graf L."/>
            <person name="Yang J.H."/>
            <person name="Qiu H."/>
            <person name="Zel Zion U."/>
            <person name="Chan C.X."/>
            <person name="Stephens T.G."/>
            <person name="Weber A.P.M."/>
            <person name="Boo G.H."/>
            <person name="Boo S.M."/>
            <person name="Kim K.M."/>
            <person name="Shin Y."/>
            <person name="Jung M."/>
            <person name="Lee S.J."/>
            <person name="Yim H.S."/>
            <person name="Lee J.H."/>
            <person name="Bhattacharya D."/>
            <person name="Yoon H.S."/>
        </authorList>
    </citation>
    <scope>NUCLEOTIDE SEQUENCE [LARGE SCALE GENOMIC DNA]</scope>
    <source>
        <strain evidence="1 2">SKKU-2015</strain>
        <tissue evidence="1">Whole body</tissue>
    </source>
</reference>
<comment type="caution">
    <text evidence="1">The sequence shown here is derived from an EMBL/GenBank/DDBJ whole genome shotgun (WGS) entry which is preliminary data.</text>
</comment>
<dbReference type="EMBL" id="NBIV01000046">
    <property type="protein sequence ID" value="PXF46044.1"/>
    <property type="molecule type" value="Genomic_DNA"/>
</dbReference>
<evidence type="ECO:0000313" key="2">
    <source>
        <dbReference type="Proteomes" id="UP000247409"/>
    </source>
</evidence>